<dbReference type="InterPro" id="IPR036388">
    <property type="entry name" value="WH-like_DNA-bd_sf"/>
</dbReference>
<dbReference type="SUPFAM" id="SSF46785">
    <property type="entry name" value="Winged helix' DNA-binding domain"/>
    <property type="match status" value="1"/>
</dbReference>
<dbReference type="PROSITE" id="PS50949">
    <property type="entry name" value="HTH_GNTR"/>
    <property type="match status" value="1"/>
</dbReference>
<name>A0ABR6CN03_9BACI</name>
<sequence length="237" mass="27280">MAKKLRYIQVKEEIERSIKNKELLPGQKLNSEPMLAKKFNVSRSTLREAIKMLQKEGLLISKNGVGTYVNNKLNHIENPLNKLQSTGQMIRNVGYEAGETDIKIYQMNPEEEWKIKLRLEETEQVTILERTRTADGNKVAFYYNIFPQNMIGDLFNDGFSGAIFDVLEKEANVKITSAITEIYAVDPSIEMDQKAIELLGNKIILLKQLHFDDANQPIFYSLDYINTSIFKLTIKRD</sequence>
<keyword evidence="1" id="KW-0805">Transcription regulation</keyword>
<proteinExistence type="predicted"/>
<dbReference type="Pfam" id="PF00392">
    <property type="entry name" value="GntR"/>
    <property type="match status" value="1"/>
</dbReference>
<dbReference type="PRINTS" id="PR00035">
    <property type="entry name" value="HTHGNTR"/>
</dbReference>
<evidence type="ECO:0000313" key="5">
    <source>
        <dbReference type="EMBL" id="MBA9026393.1"/>
    </source>
</evidence>
<dbReference type="SMART" id="SM00866">
    <property type="entry name" value="UTRA"/>
    <property type="match status" value="1"/>
</dbReference>
<reference evidence="5 6" key="1">
    <citation type="submission" date="2020-08" db="EMBL/GenBank/DDBJ databases">
        <title>Genomic Encyclopedia of Type Strains, Phase IV (KMG-IV): sequencing the most valuable type-strain genomes for metagenomic binning, comparative biology and taxonomic classification.</title>
        <authorList>
            <person name="Goeker M."/>
        </authorList>
    </citation>
    <scope>NUCLEOTIDE SEQUENCE [LARGE SCALE GENOMIC DNA]</scope>
    <source>
        <strain evidence="5 6">DSM 105481</strain>
    </source>
</reference>
<dbReference type="InterPro" id="IPR028978">
    <property type="entry name" value="Chorismate_lyase_/UTRA_dom_sf"/>
</dbReference>
<keyword evidence="6" id="KW-1185">Reference proteome</keyword>
<accession>A0ABR6CN03</accession>
<dbReference type="Pfam" id="PF07702">
    <property type="entry name" value="UTRA"/>
    <property type="match status" value="1"/>
</dbReference>
<evidence type="ECO:0000259" key="4">
    <source>
        <dbReference type="PROSITE" id="PS50949"/>
    </source>
</evidence>
<dbReference type="InterPro" id="IPR036390">
    <property type="entry name" value="WH_DNA-bd_sf"/>
</dbReference>
<dbReference type="Proteomes" id="UP000626697">
    <property type="component" value="Unassembled WGS sequence"/>
</dbReference>
<dbReference type="CDD" id="cd07377">
    <property type="entry name" value="WHTH_GntR"/>
    <property type="match status" value="1"/>
</dbReference>
<dbReference type="PANTHER" id="PTHR44846:SF17">
    <property type="entry name" value="GNTR-FAMILY TRANSCRIPTIONAL REGULATOR"/>
    <property type="match status" value="1"/>
</dbReference>
<organism evidence="5 6">
    <name type="scientific">Peribacillus huizhouensis</name>
    <dbReference type="NCBI Taxonomy" id="1501239"/>
    <lineage>
        <taxon>Bacteria</taxon>
        <taxon>Bacillati</taxon>
        <taxon>Bacillota</taxon>
        <taxon>Bacilli</taxon>
        <taxon>Bacillales</taxon>
        <taxon>Bacillaceae</taxon>
        <taxon>Peribacillus</taxon>
    </lineage>
</organism>
<dbReference type="Gene3D" id="3.40.1410.10">
    <property type="entry name" value="Chorismate lyase-like"/>
    <property type="match status" value="1"/>
</dbReference>
<dbReference type="PANTHER" id="PTHR44846">
    <property type="entry name" value="MANNOSYL-D-GLYCERATE TRANSPORT/METABOLISM SYSTEM REPRESSOR MNGR-RELATED"/>
    <property type="match status" value="1"/>
</dbReference>
<dbReference type="EMBL" id="JACJHX010000004">
    <property type="protein sequence ID" value="MBA9026393.1"/>
    <property type="molecule type" value="Genomic_DNA"/>
</dbReference>
<dbReference type="InterPro" id="IPR050679">
    <property type="entry name" value="Bact_HTH_transcr_reg"/>
</dbReference>
<dbReference type="InterPro" id="IPR011663">
    <property type="entry name" value="UTRA"/>
</dbReference>
<evidence type="ECO:0000256" key="1">
    <source>
        <dbReference type="ARBA" id="ARBA00023015"/>
    </source>
</evidence>
<dbReference type="RefSeq" id="WP_051404789.1">
    <property type="nucleotide sequence ID" value="NZ_JACJHX010000004.1"/>
</dbReference>
<keyword evidence="3" id="KW-0804">Transcription</keyword>
<evidence type="ECO:0000256" key="2">
    <source>
        <dbReference type="ARBA" id="ARBA00023125"/>
    </source>
</evidence>
<dbReference type="SMART" id="SM00345">
    <property type="entry name" value="HTH_GNTR"/>
    <property type="match status" value="1"/>
</dbReference>
<evidence type="ECO:0000313" key="6">
    <source>
        <dbReference type="Proteomes" id="UP000626697"/>
    </source>
</evidence>
<protein>
    <submittedName>
        <fullName evidence="5">GntR family transcriptional regulator</fullName>
    </submittedName>
</protein>
<comment type="caution">
    <text evidence="5">The sequence shown here is derived from an EMBL/GenBank/DDBJ whole genome shotgun (WGS) entry which is preliminary data.</text>
</comment>
<dbReference type="Gene3D" id="1.10.10.10">
    <property type="entry name" value="Winged helix-like DNA-binding domain superfamily/Winged helix DNA-binding domain"/>
    <property type="match status" value="1"/>
</dbReference>
<keyword evidence="2" id="KW-0238">DNA-binding</keyword>
<evidence type="ECO:0000256" key="3">
    <source>
        <dbReference type="ARBA" id="ARBA00023163"/>
    </source>
</evidence>
<dbReference type="InterPro" id="IPR000524">
    <property type="entry name" value="Tscrpt_reg_HTH_GntR"/>
</dbReference>
<dbReference type="SUPFAM" id="SSF64288">
    <property type="entry name" value="Chorismate lyase-like"/>
    <property type="match status" value="1"/>
</dbReference>
<gene>
    <name evidence="5" type="ORF">HNP81_001678</name>
</gene>
<feature type="domain" description="HTH gntR-type" evidence="4">
    <location>
        <begin position="4"/>
        <end position="72"/>
    </location>
</feature>